<comment type="caution">
    <text evidence="2">The sequence shown here is derived from an EMBL/GenBank/DDBJ whole genome shotgun (WGS) entry which is preliminary data.</text>
</comment>
<feature type="region of interest" description="Disordered" evidence="1">
    <location>
        <begin position="1"/>
        <end position="42"/>
    </location>
</feature>
<organism evidence="2 3">
    <name type="scientific">Stephania yunnanensis</name>
    <dbReference type="NCBI Taxonomy" id="152371"/>
    <lineage>
        <taxon>Eukaryota</taxon>
        <taxon>Viridiplantae</taxon>
        <taxon>Streptophyta</taxon>
        <taxon>Embryophyta</taxon>
        <taxon>Tracheophyta</taxon>
        <taxon>Spermatophyta</taxon>
        <taxon>Magnoliopsida</taxon>
        <taxon>Ranunculales</taxon>
        <taxon>Menispermaceae</taxon>
        <taxon>Menispermoideae</taxon>
        <taxon>Cissampelideae</taxon>
        <taxon>Stephania</taxon>
    </lineage>
</organism>
<keyword evidence="3" id="KW-1185">Reference proteome</keyword>
<evidence type="ECO:0000256" key="1">
    <source>
        <dbReference type="SAM" id="MobiDB-lite"/>
    </source>
</evidence>
<name>A0AAP0L1N3_9MAGN</name>
<evidence type="ECO:0000313" key="2">
    <source>
        <dbReference type="EMBL" id="KAK9162822.1"/>
    </source>
</evidence>
<proteinExistence type="predicted"/>
<dbReference type="EMBL" id="JBBNAF010000002">
    <property type="protein sequence ID" value="KAK9162822.1"/>
    <property type="molecule type" value="Genomic_DNA"/>
</dbReference>
<dbReference type="AlphaFoldDB" id="A0AAP0L1N3"/>
<reference evidence="2 3" key="1">
    <citation type="submission" date="2024-01" db="EMBL/GenBank/DDBJ databases">
        <title>Genome assemblies of Stephania.</title>
        <authorList>
            <person name="Yang L."/>
        </authorList>
    </citation>
    <scope>NUCLEOTIDE SEQUENCE [LARGE SCALE GENOMIC DNA]</scope>
    <source>
        <strain evidence="2">YNDBR</strain>
        <tissue evidence="2">Leaf</tissue>
    </source>
</reference>
<dbReference type="Proteomes" id="UP001420932">
    <property type="component" value="Unassembled WGS sequence"/>
</dbReference>
<feature type="compositionally biased region" description="Basic and acidic residues" evidence="1">
    <location>
        <begin position="8"/>
        <end position="17"/>
    </location>
</feature>
<evidence type="ECO:0000313" key="3">
    <source>
        <dbReference type="Proteomes" id="UP001420932"/>
    </source>
</evidence>
<protein>
    <submittedName>
        <fullName evidence="2">Uncharacterized protein</fullName>
    </submittedName>
</protein>
<feature type="compositionally biased region" description="Polar residues" evidence="1">
    <location>
        <begin position="18"/>
        <end position="40"/>
    </location>
</feature>
<sequence>MKGKSSPHKIERTRASREIQQQVPPTDNDASGPQNWSPTIRNLWGPLLKSNQLKIKQL</sequence>
<accession>A0AAP0L1N3</accession>
<gene>
    <name evidence="2" type="ORF">Syun_003724</name>
</gene>